<dbReference type="Proteomes" id="UP000486602">
    <property type="component" value="Unassembled WGS sequence"/>
</dbReference>
<dbReference type="PANTHER" id="PTHR43566:SF1">
    <property type="entry name" value="AAA+ ATPASE DOMAIN-CONTAINING PROTEIN"/>
    <property type="match status" value="1"/>
</dbReference>
<sequence length="384" mass="44735">MDYIVKRSIEKDVLKSLVPNKVVILLGPRRVGKTVLIHQILQQMSEPYLLLNGENADVRKKLEYRSTQNYLNLLGSNKLLVIDEAQKIPEIGNVLKLMVDEIEGLKVLVTGSSAFDINTITGEPLTGRKKTFKLFALSEEELNQVESPLDKAANLNQRLIYGSYPELIQLPDIKEKQEYLEDLVNSYLLKDILSFENIRNSDKIFDLLRLIAFQIGSEVSYNEIGRQLSMSKNTVERYLDLLSKVYILHSVSAFSRNLRKEIVKGKKWYFYDNGLRNILIGNMNPIELRNDIGALWENYIISERIKYQKYSRLLVYNFFWRTYDQQEIDWIEDRGGILHGYEFKWNPKRNAKAPIAWKNAYPDSKFELINSENYLDWVMDGSAK</sequence>
<feature type="domain" description="AAA+ ATPase" evidence="1">
    <location>
        <begin position="19"/>
        <end position="140"/>
    </location>
</feature>
<keyword evidence="3" id="KW-1185">Reference proteome</keyword>
<dbReference type="Pfam" id="PF13173">
    <property type="entry name" value="AAA_14"/>
    <property type="match status" value="1"/>
</dbReference>
<dbReference type="InterPro" id="IPR025420">
    <property type="entry name" value="DUF4143"/>
</dbReference>
<dbReference type="AlphaFoldDB" id="A0A7K3WTT3"/>
<dbReference type="EMBL" id="JAAGVY010000035">
    <property type="protein sequence ID" value="NEN24896.1"/>
    <property type="molecule type" value="Genomic_DNA"/>
</dbReference>
<organism evidence="2 3">
    <name type="scientific">Cryomorpha ignava</name>
    <dbReference type="NCBI Taxonomy" id="101383"/>
    <lineage>
        <taxon>Bacteria</taxon>
        <taxon>Pseudomonadati</taxon>
        <taxon>Bacteroidota</taxon>
        <taxon>Flavobacteriia</taxon>
        <taxon>Flavobacteriales</taxon>
        <taxon>Cryomorphaceae</taxon>
        <taxon>Cryomorpha</taxon>
    </lineage>
</organism>
<protein>
    <submittedName>
        <fullName evidence="2">ATP-binding protein</fullName>
    </submittedName>
</protein>
<comment type="caution">
    <text evidence="2">The sequence shown here is derived from an EMBL/GenBank/DDBJ whole genome shotgun (WGS) entry which is preliminary data.</text>
</comment>
<dbReference type="PANTHER" id="PTHR43566">
    <property type="entry name" value="CONSERVED PROTEIN"/>
    <property type="match status" value="1"/>
</dbReference>
<dbReference type="GO" id="GO:0005524">
    <property type="term" value="F:ATP binding"/>
    <property type="evidence" value="ECO:0007669"/>
    <property type="project" value="UniProtKB-KW"/>
</dbReference>
<dbReference type="SUPFAM" id="SSF52540">
    <property type="entry name" value="P-loop containing nucleoside triphosphate hydrolases"/>
    <property type="match status" value="1"/>
</dbReference>
<proteinExistence type="predicted"/>
<dbReference type="Pfam" id="PF13635">
    <property type="entry name" value="DUF4143"/>
    <property type="match status" value="1"/>
</dbReference>
<name>A0A7K3WTT3_9FLAO</name>
<dbReference type="InterPro" id="IPR027417">
    <property type="entry name" value="P-loop_NTPase"/>
</dbReference>
<dbReference type="Gene3D" id="3.40.50.300">
    <property type="entry name" value="P-loop containing nucleotide triphosphate hydrolases"/>
    <property type="match status" value="1"/>
</dbReference>
<evidence type="ECO:0000313" key="2">
    <source>
        <dbReference type="EMBL" id="NEN24896.1"/>
    </source>
</evidence>
<dbReference type="InterPro" id="IPR003593">
    <property type="entry name" value="AAA+_ATPase"/>
</dbReference>
<keyword evidence="2" id="KW-0067">ATP-binding</keyword>
<evidence type="ECO:0000313" key="3">
    <source>
        <dbReference type="Proteomes" id="UP000486602"/>
    </source>
</evidence>
<dbReference type="RefSeq" id="WP_163286289.1">
    <property type="nucleotide sequence ID" value="NZ_JAAGVY010000035.1"/>
</dbReference>
<accession>A0A7K3WTT3</accession>
<dbReference type="InterPro" id="IPR041682">
    <property type="entry name" value="AAA_14"/>
</dbReference>
<keyword evidence="2" id="KW-0547">Nucleotide-binding</keyword>
<gene>
    <name evidence="2" type="ORF">G3O08_15450</name>
</gene>
<evidence type="ECO:0000259" key="1">
    <source>
        <dbReference type="SMART" id="SM00382"/>
    </source>
</evidence>
<reference evidence="2 3" key="1">
    <citation type="submission" date="2020-02" db="EMBL/GenBank/DDBJ databases">
        <title>Out from the shadows clarifying the taxonomy of the family Cryomorphaceae and related taxa by utilizing the GTDB taxonomic framework.</title>
        <authorList>
            <person name="Bowman J.P."/>
        </authorList>
    </citation>
    <scope>NUCLEOTIDE SEQUENCE [LARGE SCALE GENOMIC DNA]</scope>
    <source>
        <strain evidence="2 3">QSSC 1-22</strain>
    </source>
</reference>
<dbReference type="SMART" id="SM00382">
    <property type="entry name" value="AAA"/>
    <property type="match status" value="1"/>
</dbReference>